<keyword evidence="2" id="KW-1185">Reference proteome</keyword>
<dbReference type="PROSITE" id="PS50092">
    <property type="entry name" value="TSP1"/>
    <property type="match status" value="2"/>
</dbReference>
<evidence type="ECO:0000313" key="2">
    <source>
        <dbReference type="Proteomes" id="UP001189429"/>
    </source>
</evidence>
<dbReference type="SUPFAM" id="SSF82895">
    <property type="entry name" value="TSP-1 type 1 repeat"/>
    <property type="match status" value="2"/>
</dbReference>
<protein>
    <recommendedName>
        <fullName evidence="3">Spondin-like TSP1 domain-containing protein</fullName>
    </recommendedName>
</protein>
<dbReference type="SMART" id="SM00209">
    <property type="entry name" value="TSP1"/>
    <property type="match status" value="2"/>
</dbReference>
<dbReference type="Gene3D" id="2.20.100.10">
    <property type="entry name" value="Thrombospondin type-1 (TSP1) repeat"/>
    <property type="match status" value="2"/>
</dbReference>
<dbReference type="InterPro" id="IPR000884">
    <property type="entry name" value="TSP1_rpt"/>
</dbReference>
<name>A0ABN9XDG5_9DINO</name>
<gene>
    <name evidence="1" type="ORF">PCOR1329_LOCUS75773</name>
</gene>
<dbReference type="Proteomes" id="UP001189429">
    <property type="component" value="Unassembled WGS sequence"/>
</dbReference>
<proteinExistence type="predicted"/>
<comment type="caution">
    <text evidence="1">The sequence shown here is derived from an EMBL/GenBank/DDBJ whole genome shotgun (WGS) entry which is preliminary data.</text>
</comment>
<dbReference type="PANTHER" id="PTHR20920:SF5">
    <property type="entry name" value="SMB DOMAIN-CONTAINING PROTEIN"/>
    <property type="match status" value="1"/>
</dbReference>
<dbReference type="InterPro" id="IPR036383">
    <property type="entry name" value="TSP1_rpt_sf"/>
</dbReference>
<dbReference type="EMBL" id="CAUYUJ010020367">
    <property type="protein sequence ID" value="CAK0897631.1"/>
    <property type="molecule type" value="Genomic_DNA"/>
</dbReference>
<dbReference type="PANTHER" id="PTHR20920">
    <property type="entry name" value="RPE-SPONDIN"/>
    <property type="match status" value="1"/>
</dbReference>
<sequence length="105" mass="11437">MARAEGRRPANCTAPKDCKLSAWADWTDCDVDRADQRYRRRQILQEPSDGGEPCVGALEETGGCGGNGTEDCELSKWGDWSECSSSCGNGTTVRKRELVHQALAT</sequence>
<evidence type="ECO:0008006" key="3">
    <source>
        <dbReference type="Google" id="ProtNLM"/>
    </source>
</evidence>
<reference evidence="1" key="1">
    <citation type="submission" date="2023-10" db="EMBL/GenBank/DDBJ databases">
        <authorList>
            <person name="Chen Y."/>
            <person name="Shah S."/>
            <person name="Dougan E. K."/>
            <person name="Thang M."/>
            <person name="Chan C."/>
        </authorList>
    </citation>
    <scope>NUCLEOTIDE SEQUENCE [LARGE SCALE GENOMIC DNA]</scope>
</reference>
<feature type="non-terminal residue" evidence="1">
    <location>
        <position position="105"/>
    </location>
</feature>
<evidence type="ECO:0000313" key="1">
    <source>
        <dbReference type="EMBL" id="CAK0897631.1"/>
    </source>
</evidence>
<organism evidence="1 2">
    <name type="scientific">Prorocentrum cordatum</name>
    <dbReference type="NCBI Taxonomy" id="2364126"/>
    <lineage>
        <taxon>Eukaryota</taxon>
        <taxon>Sar</taxon>
        <taxon>Alveolata</taxon>
        <taxon>Dinophyceae</taxon>
        <taxon>Prorocentrales</taxon>
        <taxon>Prorocentraceae</taxon>
        <taxon>Prorocentrum</taxon>
    </lineage>
</organism>
<accession>A0ABN9XDG5</accession>
<dbReference type="Pfam" id="PF00090">
    <property type="entry name" value="TSP_1"/>
    <property type="match status" value="2"/>
</dbReference>
<dbReference type="InterPro" id="IPR039942">
    <property type="entry name" value="SBSPO"/>
</dbReference>